<sequence>MYRDVQKSMFKLMFNAEKQADMESIMSVPAPARIPPQQYQYFLTQSYYVPVPPRLKPVNNPAESRSTPD</sequence>
<evidence type="ECO:0000313" key="2">
    <source>
        <dbReference type="Proteomes" id="UP000828390"/>
    </source>
</evidence>
<keyword evidence="2" id="KW-1185">Reference proteome</keyword>
<evidence type="ECO:0000313" key="1">
    <source>
        <dbReference type="EMBL" id="KAH3804694.1"/>
    </source>
</evidence>
<dbReference type="Proteomes" id="UP000828390">
    <property type="component" value="Unassembled WGS sequence"/>
</dbReference>
<accession>A0A9D4JCJ0</accession>
<dbReference type="EMBL" id="JAIWYP010000006">
    <property type="protein sequence ID" value="KAH3804694.1"/>
    <property type="molecule type" value="Genomic_DNA"/>
</dbReference>
<reference evidence="1" key="1">
    <citation type="journal article" date="2019" name="bioRxiv">
        <title>The Genome of the Zebra Mussel, Dreissena polymorpha: A Resource for Invasive Species Research.</title>
        <authorList>
            <person name="McCartney M.A."/>
            <person name="Auch B."/>
            <person name="Kono T."/>
            <person name="Mallez S."/>
            <person name="Zhang Y."/>
            <person name="Obille A."/>
            <person name="Becker A."/>
            <person name="Abrahante J.E."/>
            <person name="Garbe J."/>
            <person name="Badalamenti J.P."/>
            <person name="Herman A."/>
            <person name="Mangelson H."/>
            <person name="Liachko I."/>
            <person name="Sullivan S."/>
            <person name="Sone E.D."/>
            <person name="Koren S."/>
            <person name="Silverstein K.A.T."/>
            <person name="Beckman K.B."/>
            <person name="Gohl D.M."/>
        </authorList>
    </citation>
    <scope>NUCLEOTIDE SEQUENCE</scope>
    <source>
        <strain evidence="1">Duluth1</strain>
        <tissue evidence="1">Whole animal</tissue>
    </source>
</reference>
<protein>
    <submittedName>
        <fullName evidence="1">Uncharacterized protein</fullName>
    </submittedName>
</protein>
<organism evidence="1 2">
    <name type="scientific">Dreissena polymorpha</name>
    <name type="common">Zebra mussel</name>
    <name type="synonym">Mytilus polymorpha</name>
    <dbReference type="NCBI Taxonomy" id="45954"/>
    <lineage>
        <taxon>Eukaryota</taxon>
        <taxon>Metazoa</taxon>
        <taxon>Spiralia</taxon>
        <taxon>Lophotrochozoa</taxon>
        <taxon>Mollusca</taxon>
        <taxon>Bivalvia</taxon>
        <taxon>Autobranchia</taxon>
        <taxon>Heteroconchia</taxon>
        <taxon>Euheterodonta</taxon>
        <taxon>Imparidentia</taxon>
        <taxon>Neoheterodontei</taxon>
        <taxon>Myida</taxon>
        <taxon>Dreissenoidea</taxon>
        <taxon>Dreissenidae</taxon>
        <taxon>Dreissena</taxon>
    </lineage>
</organism>
<name>A0A9D4JCJ0_DREPO</name>
<reference evidence="1" key="2">
    <citation type="submission" date="2020-11" db="EMBL/GenBank/DDBJ databases">
        <authorList>
            <person name="McCartney M.A."/>
            <person name="Auch B."/>
            <person name="Kono T."/>
            <person name="Mallez S."/>
            <person name="Becker A."/>
            <person name="Gohl D.M."/>
            <person name="Silverstein K.A.T."/>
            <person name="Koren S."/>
            <person name="Bechman K.B."/>
            <person name="Herman A."/>
            <person name="Abrahante J.E."/>
            <person name="Garbe J."/>
        </authorList>
    </citation>
    <scope>NUCLEOTIDE SEQUENCE</scope>
    <source>
        <strain evidence="1">Duluth1</strain>
        <tissue evidence="1">Whole animal</tissue>
    </source>
</reference>
<gene>
    <name evidence="1" type="ORF">DPMN_132982</name>
</gene>
<proteinExistence type="predicted"/>
<comment type="caution">
    <text evidence="1">The sequence shown here is derived from an EMBL/GenBank/DDBJ whole genome shotgun (WGS) entry which is preliminary data.</text>
</comment>
<dbReference type="AlphaFoldDB" id="A0A9D4JCJ0"/>